<dbReference type="EMBL" id="QXRZ01000014">
    <property type="protein sequence ID" value="RIL41195.1"/>
    <property type="molecule type" value="Genomic_DNA"/>
</dbReference>
<reference evidence="2 3" key="1">
    <citation type="journal article" date="2016" name="Front. Microbiol.">
        <title>Comprehensive Phylogenetic Analysis of Bovine Non-aureus Staphylococci Species Based on Whole-Genome Sequencing.</title>
        <authorList>
            <person name="Naushad S."/>
            <person name="Barkema H.W."/>
            <person name="Luby C."/>
            <person name="Condas L.A."/>
            <person name="Nobrega D.B."/>
            <person name="Carson D.A."/>
            <person name="De Buck J."/>
        </authorList>
    </citation>
    <scope>NUCLEOTIDE SEQUENCE [LARGE SCALE GENOMIC DNA]</scope>
    <source>
        <strain evidence="2 3">SNUC 1388</strain>
    </source>
</reference>
<dbReference type="RefSeq" id="WP_107528059.1">
    <property type="nucleotide sequence ID" value="NZ_JAIBNU010000001.1"/>
</dbReference>
<protein>
    <submittedName>
        <fullName evidence="2">Uncharacterized protein</fullName>
    </submittedName>
</protein>
<name>A0A418HL56_STAGA</name>
<organism evidence="2 3">
    <name type="scientific">Staphylococcus gallinarum</name>
    <dbReference type="NCBI Taxonomy" id="1293"/>
    <lineage>
        <taxon>Bacteria</taxon>
        <taxon>Bacillati</taxon>
        <taxon>Bacillota</taxon>
        <taxon>Bacilli</taxon>
        <taxon>Bacillales</taxon>
        <taxon>Staphylococcaceae</taxon>
        <taxon>Staphylococcus</taxon>
    </lineage>
</organism>
<keyword evidence="1" id="KW-0472">Membrane</keyword>
<evidence type="ECO:0000313" key="2">
    <source>
        <dbReference type="EMBL" id="RIL41195.1"/>
    </source>
</evidence>
<evidence type="ECO:0000256" key="1">
    <source>
        <dbReference type="SAM" id="Phobius"/>
    </source>
</evidence>
<evidence type="ECO:0000313" key="3">
    <source>
        <dbReference type="Proteomes" id="UP000283576"/>
    </source>
</evidence>
<comment type="caution">
    <text evidence="2">The sequence shown here is derived from an EMBL/GenBank/DDBJ whole genome shotgun (WGS) entry which is preliminary data.</text>
</comment>
<dbReference type="Proteomes" id="UP000283576">
    <property type="component" value="Unassembled WGS sequence"/>
</dbReference>
<keyword evidence="1" id="KW-1133">Transmembrane helix</keyword>
<keyword evidence="1" id="KW-0812">Transmembrane</keyword>
<dbReference type="AlphaFoldDB" id="A0A418HL56"/>
<feature type="transmembrane region" description="Helical" evidence="1">
    <location>
        <begin position="33"/>
        <end position="55"/>
    </location>
</feature>
<sequence length="285" mass="32069">MKKQHIRNEFSNKGQYNYEEQRHSKNSNSITKLVMIIIASLCFFLIVIGILFGAYRFVAGSLNHNNEDTKHHTQKSKVASPKIDVLSQDFHDNYMNHNHVKGYKGFEIGASKKSIVAKYGKGEKIGRINDQNVLKYGNLGVSYKDNKVGHIFVIPKDTTIQSFISYHGQATNIDNSGIYTFDDNKQNDFMIKVYVENNKIKGIENIKATDNQVDFSDGVKNESEAKAVAKRVLGFRNININVGSVKDDGSVYKVKYGKEDEADQNRVLNIRKTDGLTTGDTTASN</sequence>
<accession>A0A418HL56</accession>
<proteinExistence type="predicted"/>
<gene>
    <name evidence="2" type="ORF">BUZ01_13370</name>
</gene>